<evidence type="ECO:0000256" key="2">
    <source>
        <dbReference type="ARBA" id="ARBA00022676"/>
    </source>
</evidence>
<dbReference type="SUPFAM" id="SSF53756">
    <property type="entry name" value="UDP-Glycosyltransferase/glycogen phosphorylase"/>
    <property type="match status" value="1"/>
</dbReference>
<gene>
    <name evidence="6" type="ORF">LIER_21208</name>
</gene>
<dbReference type="InterPro" id="IPR035595">
    <property type="entry name" value="UDP_glycos_trans_CS"/>
</dbReference>
<dbReference type="Pfam" id="PF00201">
    <property type="entry name" value="UDPGT"/>
    <property type="match status" value="1"/>
</dbReference>
<dbReference type="GO" id="GO:0080043">
    <property type="term" value="F:quercetin 3-O-glucosyltransferase activity"/>
    <property type="evidence" value="ECO:0007669"/>
    <property type="project" value="TreeGrafter"/>
</dbReference>
<evidence type="ECO:0000256" key="3">
    <source>
        <dbReference type="ARBA" id="ARBA00022679"/>
    </source>
</evidence>
<proteinExistence type="inferred from homology"/>
<evidence type="ECO:0000256" key="5">
    <source>
        <dbReference type="RuleBase" id="RU362057"/>
    </source>
</evidence>
<dbReference type="Gene3D" id="3.40.50.2000">
    <property type="entry name" value="Glycogen Phosphorylase B"/>
    <property type="match status" value="2"/>
</dbReference>
<keyword evidence="3 4" id="KW-0808">Transferase</keyword>
<organism evidence="6 7">
    <name type="scientific">Lithospermum erythrorhizon</name>
    <name type="common">Purple gromwell</name>
    <name type="synonym">Lithospermum officinale var. erythrorhizon</name>
    <dbReference type="NCBI Taxonomy" id="34254"/>
    <lineage>
        <taxon>Eukaryota</taxon>
        <taxon>Viridiplantae</taxon>
        <taxon>Streptophyta</taxon>
        <taxon>Embryophyta</taxon>
        <taxon>Tracheophyta</taxon>
        <taxon>Spermatophyta</taxon>
        <taxon>Magnoliopsida</taxon>
        <taxon>eudicotyledons</taxon>
        <taxon>Gunneridae</taxon>
        <taxon>Pentapetalae</taxon>
        <taxon>asterids</taxon>
        <taxon>lamiids</taxon>
        <taxon>Boraginales</taxon>
        <taxon>Boraginaceae</taxon>
        <taxon>Boraginoideae</taxon>
        <taxon>Lithospermeae</taxon>
        <taxon>Lithospermum</taxon>
    </lineage>
</organism>
<dbReference type="AlphaFoldDB" id="A0AAV3QSG3"/>
<dbReference type="GO" id="GO:0080044">
    <property type="term" value="F:quercetin 7-O-glucosyltransferase activity"/>
    <property type="evidence" value="ECO:0007669"/>
    <property type="project" value="TreeGrafter"/>
</dbReference>
<dbReference type="EMBL" id="BAABME010005543">
    <property type="protein sequence ID" value="GAA0165936.1"/>
    <property type="molecule type" value="Genomic_DNA"/>
</dbReference>
<name>A0AAV3QSG3_LITER</name>
<evidence type="ECO:0000256" key="1">
    <source>
        <dbReference type="ARBA" id="ARBA00009995"/>
    </source>
</evidence>
<dbReference type="PANTHER" id="PTHR11926:SF870">
    <property type="entry name" value="UDP-GLYCOSYLTRANSFERASE 75B1"/>
    <property type="match status" value="1"/>
</dbReference>
<dbReference type="CDD" id="cd03784">
    <property type="entry name" value="GT1_Gtf-like"/>
    <property type="match status" value="1"/>
</dbReference>
<reference evidence="6 7" key="1">
    <citation type="submission" date="2024-01" db="EMBL/GenBank/DDBJ databases">
        <title>The complete chloroplast genome sequence of Lithospermum erythrorhizon: insights into the phylogenetic relationship among Boraginaceae species and the maternal lineages of purple gromwells.</title>
        <authorList>
            <person name="Okada T."/>
            <person name="Watanabe K."/>
        </authorList>
    </citation>
    <scope>NUCLEOTIDE SEQUENCE [LARGE SCALE GENOMIC DNA]</scope>
</reference>
<dbReference type="FunFam" id="3.40.50.2000:FF:000019">
    <property type="entry name" value="Glycosyltransferase"/>
    <property type="match status" value="1"/>
</dbReference>
<accession>A0AAV3QSG3</accession>
<dbReference type="PANTHER" id="PTHR11926">
    <property type="entry name" value="GLUCOSYL/GLUCURONOSYL TRANSFERASES"/>
    <property type="match status" value="1"/>
</dbReference>
<protein>
    <recommendedName>
        <fullName evidence="5">Glycosyltransferase</fullName>
        <ecNumber evidence="5">2.4.1.-</ecNumber>
    </recommendedName>
</protein>
<dbReference type="Proteomes" id="UP001454036">
    <property type="component" value="Unassembled WGS sequence"/>
</dbReference>
<comment type="caution">
    <text evidence="6">The sequence shown here is derived from an EMBL/GenBank/DDBJ whole genome shotgun (WGS) entry which is preliminary data.</text>
</comment>
<comment type="similarity">
    <text evidence="1 4">Belongs to the UDP-glycosyltransferase family.</text>
</comment>
<dbReference type="PROSITE" id="PS00375">
    <property type="entry name" value="UDPGT"/>
    <property type="match status" value="1"/>
</dbReference>
<keyword evidence="7" id="KW-1185">Reference proteome</keyword>
<keyword evidence="2 4" id="KW-0328">Glycosyltransferase</keyword>
<dbReference type="InterPro" id="IPR002213">
    <property type="entry name" value="UDP_glucos_trans"/>
</dbReference>
<evidence type="ECO:0000256" key="4">
    <source>
        <dbReference type="RuleBase" id="RU003718"/>
    </source>
</evidence>
<dbReference type="EC" id="2.4.1.-" evidence="5"/>
<evidence type="ECO:0000313" key="6">
    <source>
        <dbReference type="EMBL" id="GAA0165936.1"/>
    </source>
</evidence>
<evidence type="ECO:0000313" key="7">
    <source>
        <dbReference type="Proteomes" id="UP001454036"/>
    </source>
</evidence>
<sequence length="461" mass="51792">MMQHVHVLLVTFPAQGHINPCLRFSERLLRMGIQVTLATANSAIPRLLKSKTEQIGLSFVSFSDGHDEEGYKHGTTDPDSYMVGLKKGGLEGLPEIIKANAEKGEPITCLVYSLLLPWAQTVAREFHIPSALLFIQPATVLNIYYRYFNGYEDEISKNCDDSNWTIQLPGLPEMKGRDLPSFFRESGSDVFSPALTYMGEHVKTLDSEENPRVLINTFEGLEPEALGAIEKYKMFPVGPFFPLSLCNGKNKSLGSSLVSDLYEESDYYLKWLNSQPESSVVYISFGSMLILPKKQTEEIAKALLESGRPFLWVMRDDNKQETLSCMEKLEQQGKIVSWCSQLDVLMNPSLGCFVTHCGWNSTLESIICGVPVVAFPQWTDQTTNAKLLEDVWRTGVRVATSEDGTVESDEVHRCIEILMSDNEGGEFRRNTLKWKDLARDAMEEGGCSDMNLKAFFEEIAK</sequence>